<comment type="subcellular location">
    <subcellularLocation>
        <location evidence="1">Nucleus</location>
    </subcellularLocation>
</comment>
<evidence type="ECO:0000256" key="4">
    <source>
        <dbReference type="ARBA" id="ARBA00022771"/>
    </source>
</evidence>
<dbReference type="Pfam" id="PF12874">
    <property type="entry name" value="zf-met"/>
    <property type="match status" value="1"/>
</dbReference>
<accession>A0A813VK95</accession>
<dbReference type="FunFam" id="3.30.160.60:FF:000081">
    <property type="entry name" value="Zinc finger homeobox protein 4"/>
    <property type="match status" value="1"/>
</dbReference>
<dbReference type="InterPro" id="IPR013087">
    <property type="entry name" value="Znf_C2H2_type"/>
</dbReference>
<gene>
    <name evidence="12" type="ORF">GPM918_LOCUS5744</name>
    <name evidence="13" type="ORF">SRO942_LOCUS5742</name>
</gene>
<feature type="region of interest" description="Disordered" evidence="10">
    <location>
        <begin position="1"/>
        <end position="68"/>
    </location>
</feature>
<evidence type="ECO:0000256" key="3">
    <source>
        <dbReference type="ARBA" id="ARBA00022737"/>
    </source>
</evidence>
<sequence length="616" mass="68998">MASDSATTETLIGHQSRLSHTPWHSNNDLLHVPKKISSLEQSSTSSETSTPTDSQSIDNSNIHISDKHFNGENEIGNFTETNKDDNKLPLLLNQIFINDTTSNDDDDDDDDAKQEEEEASSDILTKSYKNDSTFDFTSMSDNVKQEQIKIQDNSLLTNCDNQQQQQQNYTDQDESEEVSKIVKRITKETEQSELQQQQQPPALTSAFLPFDNSNGGSAGDSSPKQLAQQDLSSSSSSSTSSYDNGTNTSIDIINSFIQSTSTVLARTLSNSNNSTPTTAANGSSSIYLHTRNSSKTLKCPKCNWHYKYQETLEIHMKEKHPDQETSCLYCLSSQLHPRLARGESYSCGYKPYRCEICNYSTTTKGNLSIHMQSDKHMNNIRECQQQTNSFISTISSTNSSETHLQDTTNSSPPLIQPPSLLTEDYSTFGSQISSTKQSSLFRCDSCNYETNIGRNLRIHMNSDKHIQNSQQKAIKNENSTTTTITTNEENDKRSDEKEVNEISQPREDVNVDENDDDKIEEKNNINVKHENESILVKPTNDIEEKSIELERTLTSPLSCPLCSESISSVDLMKHHLCTIHNCSTSAINRCMSLLGIDFNSITMRTTAKDVFTDVKT</sequence>
<feature type="compositionally biased region" description="Low complexity" evidence="10">
    <location>
        <begin position="476"/>
        <end position="487"/>
    </location>
</feature>
<organism evidence="12 14">
    <name type="scientific">Didymodactylos carnosus</name>
    <dbReference type="NCBI Taxonomy" id="1234261"/>
    <lineage>
        <taxon>Eukaryota</taxon>
        <taxon>Metazoa</taxon>
        <taxon>Spiralia</taxon>
        <taxon>Gnathifera</taxon>
        <taxon>Rotifera</taxon>
        <taxon>Eurotatoria</taxon>
        <taxon>Bdelloidea</taxon>
        <taxon>Philodinida</taxon>
        <taxon>Philodinidae</taxon>
        <taxon>Didymodactylos</taxon>
    </lineage>
</organism>
<keyword evidence="14" id="KW-1185">Reference proteome</keyword>
<dbReference type="PROSITE" id="PS00028">
    <property type="entry name" value="ZINC_FINGER_C2H2_1"/>
    <property type="match status" value="2"/>
</dbReference>
<evidence type="ECO:0000256" key="1">
    <source>
        <dbReference type="ARBA" id="ARBA00004123"/>
    </source>
</evidence>
<feature type="compositionally biased region" description="Acidic residues" evidence="10">
    <location>
        <begin position="102"/>
        <end position="120"/>
    </location>
</feature>
<evidence type="ECO:0000313" key="12">
    <source>
        <dbReference type="EMBL" id="CAF0844586.1"/>
    </source>
</evidence>
<feature type="region of interest" description="Disordered" evidence="10">
    <location>
        <begin position="205"/>
        <end position="244"/>
    </location>
</feature>
<keyword evidence="5" id="KW-0862">Zinc</keyword>
<evidence type="ECO:0000256" key="8">
    <source>
        <dbReference type="ARBA" id="ARBA00023242"/>
    </source>
</evidence>
<dbReference type="SMART" id="SM00355">
    <property type="entry name" value="ZnF_C2H2"/>
    <property type="match status" value="4"/>
</dbReference>
<feature type="region of interest" description="Disordered" evidence="10">
    <location>
        <begin position="160"/>
        <end position="179"/>
    </location>
</feature>
<feature type="region of interest" description="Disordered" evidence="10">
    <location>
        <begin position="472"/>
        <end position="511"/>
    </location>
</feature>
<evidence type="ECO:0000259" key="11">
    <source>
        <dbReference type="PROSITE" id="PS50157"/>
    </source>
</evidence>
<evidence type="ECO:0000256" key="6">
    <source>
        <dbReference type="ARBA" id="ARBA00023125"/>
    </source>
</evidence>
<feature type="compositionally biased region" description="Basic and acidic residues" evidence="10">
    <location>
        <begin position="489"/>
        <end position="509"/>
    </location>
</feature>
<evidence type="ECO:0000256" key="5">
    <source>
        <dbReference type="ARBA" id="ARBA00022833"/>
    </source>
</evidence>
<comment type="caution">
    <text evidence="12">The sequence shown here is derived from an EMBL/GenBank/DDBJ whole genome shotgun (WGS) entry which is preliminary data.</text>
</comment>
<protein>
    <recommendedName>
        <fullName evidence="11">C2H2-type domain-containing protein</fullName>
    </recommendedName>
</protein>
<dbReference type="EMBL" id="CAJOBC010000846">
    <property type="protein sequence ID" value="CAF3632053.1"/>
    <property type="molecule type" value="Genomic_DNA"/>
</dbReference>
<dbReference type="GO" id="GO:0000978">
    <property type="term" value="F:RNA polymerase II cis-regulatory region sequence-specific DNA binding"/>
    <property type="evidence" value="ECO:0007669"/>
    <property type="project" value="TreeGrafter"/>
</dbReference>
<feature type="compositionally biased region" description="Low complexity" evidence="10">
    <location>
        <begin position="38"/>
        <end position="56"/>
    </location>
</feature>
<feature type="domain" description="C2H2-type" evidence="11">
    <location>
        <begin position="297"/>
        <end position="325"/>
    </location>
</feature>
<feature type="compositionally biased region" description="Polar residues" evidence="10">
    <location>
        <begin position="1"/>
        <end position="10"/>
    </location>
</feature>
<keyword evidence="4 9" id="KW-0863">Zinc-finger</keyword>
<dbReference type="GO" id="GO:0008270">
    <property type="term" value="F:zinc ion binding"/>
    <property type="evidence" value="ECO:0007669"/>
    <property type="project" value="UniProtKB-KW"/>
</dbReference>
<dbReference type="GO" id="GO:0005634">
    <property type="term" value="C:nucleus"/>
    <property type="evidence" value="ECO:0007669"/>
    <property type="project" value="UniProtKB-SubCell"/>
</dbReference>
<feature type="compositionally biased region" description="Low complexity" evidence="10">
    <location>
        <begin position="232"/>
        <end position="241"/>
    </location>
</feature>
<dbReference type="Pfam" id="PF00096">
    <property type="entry name" value="zf-C2H2"/>
    <property type="match status" value="1"/>
</dbReference>
<keyword evidence="3" id="KW-0677">Repeat</keyword>
<evidence type="ECO:0000256" key="7">
    <source>
        <dbReference type="ARBA" id="ARBA00023155"/>
    </source>
</evidence>
<name>A0A813VK95_9BILA</name>
<dbReference type="PANTHER" id="PTHR45891:SF3">
    <property type="entry name" value="ZINC FINGER PROTEIN 2"/>
    <property type="match status" value="1"/>
</dbReference>
<keyword evidence="6" id="KW-0238">DNA-binding</keyword>
<feature type="compositionally biased region" description="Low complexity" evidence="10">
    <location>
        <begin position="205"/>
        <end position="222"/>
    </location>
</feature>
<evidence type="ECO:0000313" key="14">
    <source>
        <dbReference type="Proteomes" id="UP000663829"/>
    </source>
</evidence>
<feature type="region of interest" description="Disordered" evidence="10">
    <location>
        <begin position="99"/>
        <end position="124"/>
    </location>
</feature>
<keyword evidence="8" id="KW-0539">Nucleus</keyword>
<evidence type="ECO:0000256" key="10">
    <source>
        <dbReference type="SAM" id="MobiDB-lite"/>
    </source>
</evidence>
<keyword evidence="2" id="KW-0479">Metal-binding</keyword>
<feature type="compositionally biased region" description="Polar residues" evidence="10">
    <location>
        <begin position="16"/>
        <end position="28"/>
    </location>
</feature>
<dbReference type="InterPro" id="IPR036236">
    <property type="entry name" value="Znf_C2H2_sf"/>
</dbReference>
<dbReference type="GO" id="GO:0000981">
    <property type="term" value="F:DNA-binding transcription factor activity, RNA polymerase II-specific"/>
    <property type="evidence" value="ECO:0007669"/>
    <property type="project" value="TreeGrafter"/>
</dbReference>
<dbReference type="InterPro" id="IPR051968">
    <property type="entry name" value="ZnFinger_Homeobox_TR"/>
</dbReference>
<evidence type="ECO:0000313" key="13">
    <source>
        <dbReference type="EMBL" id="CAF3632053.1"/>
    </source>
</evidence>
<dbReference type="SUPFAM" id="SSF57667">
    <property type="entry name" value="beta-beta-alpha zinc fingers"/>
    <property type="match status" value="1"/>
</dbReference>
<dbReference type="OrthoDB" id="6417226at2759"/>
<proteinExistence type="predicted"/>
<dbReference type="Gene3D" id="3.30.160.60">
    <property type="entry name" value="Classic Zinc Finger"/>
    <property type="match status" value="1"/>
</dbReference>
<dbReference type="AlphaFoldDB" id="A0A813VK95"/>
<dbReference type="PROSITE" id="PS50157">
    <property type="entry name" value="ZINC_FINGER_C2H2_2"/>
    <property type="match status" value="1"/>
</dbReference>
<dbReference type="PANTHER" id="PTHR45891">
    <property type="entry name" value="ZINC FINGER HOMEOBOX PROTEIN"/>
    <property type="match status" value="1"/>
</dbReference>
<dbReference type="Proteomes" id="UP000663829">
    <property type="component" value="Unassembled WGS sequence"/>
</dbReference>
<reference evidence="12" key="1">
    <citation type="submission" date="2021-02" db="EMBL/GenBank/DDBJ databases">
        <authorList>
            <person name="Nowell W R."/>
        </authorList>
    </citation>
    <scope>NUCLEOTIDE SEQUENCE</scope>
</reference>
<evidence type="ECO:0000256" key="2">
    <source>
        <dbReference type="ARBA" id="ARBA00022723"/>
    </source>
</evidence>
<keyword evidence="7" id="KW-0371">Homeobox</keyword>
<dbReference type="Proteomes" id="UP000681722">
    <property type="component" value="Unassembled WGS sequence"/>
</dbReference>
<evidence type="ECO:0000256" key="9">
    <source>
        <dbReference type="PROSITE-ProRule" id="PRU00042"/>
    </source>
</evidence>
<dbReference type="EMBL" id="CAJNOQ010000847">
    <property type="protein sequence ID" value="CAF0844586.1"/>
    <property type="molecule type" value="Genomic_DNA"/>
</dbReference>